<dbReference type="RefSeq" id="WP_034851485.1">
    <property type="nucleotide sequence ID" value="NZ_AJQT01000012.1"/>
</dbReference>
<gene>
    <name evidence="2" type="ORF">SJ05684_c24080</name>
</gene>
<sequence>MTTLEQLYAAGRKVAIGSLTFAAEDIIRFARDFDPQPFHLDEEEARHSLFGGLCASGWHTSAGWMKCFVQFWNDEAGRLAAEGLRAPRLGPSPGFRNLKWLKPVYAGDTVTYAVALLEARALASRPGWRINTLLCEGENQHGEAVIRFESKVIEFTSGA</sequence>
<dbReference type="InterPro" id="IPR029069">
    <property type="entry name" value="HotDog_dom_sf"/>
</dbReference>
<dbReference type="AlphaFoldDB" id="A0A249PD60"/>
<dbReference type="STRING" id="716928.GCA_000261485_00528"/>
<dbReference type="eggNOG" id="COG2030">
    <property type="taxonomic scope" value="Bacteria"/>
</dbReference>
<evidence type="ECO:0000313" key="3">
    <source>
        <dbReference type="Proteomes" id="UP000217211"/>
    </source>
</evidence>
<name>A0A249PD60_9HYPH</name>
<dbReference type="CDD" id="cd03454">
    <property type="entry name" value="YdeM"/>
    <property type="match status" value="1"/>
</dbReference>
<organism evidence="2 3">
    <name type="scientific">Sinorhizobium sojae CCBAU 05684</name>
    <dbReference type="NCBI Taxonomy" id="716928"/>
    <lineage>
        <taxon>Bacteria</taxon>
        <taxon>Pseudomonadati</taxon>
        <taxon>Pseudomonadota</taxon>
        <taxon>Alphaproteobacteria</taxon>
        <taxon>Hyphomicrobiales</taxon>
        <taxon>Rhizobiaceae</taxon>
        <taxon>Sinorhizobium/Ensifer group</taxon>
        <taxon>Sinorhizobium</taxon>
    </lineage>
</organism>
<dbReference type="Gene3D" id="3.10.129.10">
    <property type="entry name" value="Hotdog Thioesterase"/>
    <property type="match status" value="1"/>
</dbReference>
<dbReference type="Pfam" id="PF01575">
    <property type="entry name" value="MaoC_dehydratas"/>
    <property type="match status" value="1"/>
</dbReference>
<evidence type="ECO:0000313" key="2">
    <source>
        <dbReference type="EMBL" id="ASY63848.1"/>
    </source>
</evidence>
<evidence type="ECO:0000259" key="1">
    <source>
        <dbReference type="Pfam" id="PF01575"/>
    </source>
</evidence>
<reference evidence="2 3" key="1">
    <citation type="submission" date="2017-08" db="EMBL/GenBank/DDBJ databases">
        <title>Multipartite genome sequences of Sinorhizobium species nodulating soybeans.</title>
        <authorList>
            <person name="Tian C.F."/>
        </authorList>
    </citation>
    <scope>NUCLEOTIDE SEQUENCE [LARGE SCALE GENOMIC DNA]</scope>
    <source>
        <strain evidence="2 3">CCBAU 05684</strain>
    </source>
</reference>
<proteinExistence type="predicted"/>
<dbReference type="OrthoDB" id="9797938at2"/>
<keyword evidence="3" id="KW-1185">Reference proteome</keyword>
<accession>A0A249PD60</accession>
<dbReference type="Proteomes" id="UP000217211">
    <property type="component" value="Chromosome"/>
</dbReference>
<dbReference type="SUPFAM" id="SSF54637">
    <property type="entry name" value="Thioesterase/thiol ester dehydrase-isomerase"/>
    <property type="match status" value="1"/>
</dbReference>
<protein>
    <submittedName>
        <fullName evidence="2">Acyl dehydratase</fullName>
    </submittedName>
</protein>
<dbReference type="EMBL" id="CP023067">
    <property type="protein sequence ID" value="ASY63848.1"/>
    <property type="molecule type" value="Genomic_DNA"/>
</dbReference>
<dbReference type="KEGG" id="esj:SJ05684_c24080"/>
<feature type="domain" description="MaoC-like" evidence="1">
    <location>
        <begin position="17"/>
        <end position="118"/>
    </location>
</feature>
<dbReference type="InterPro" id="IPR002539">
    <property type="entry name" value="MaoC-like_dom"/>
</dbReference>